<dbReference type="KEGG" id="apln:108739652"/>
<evidence type="ECO:0000256" key="3">
    <source>
        <dbReference type="ARBA" id="ARBA00022692"/>
    </source>
</evidence>
<feature type="compositionally biased region" description="Basic and acidic residues" evidence="7">
    <location>
        <begin position="157"/>
        <end position="173"/>
    </location>
</feature>
<keyword evidence="10" id="KW-1185">Reference proteome</keyword>
<feature type="compositionally biased region" description="Polar residues" evidence="7">
    <location>
        <begin position="187"/>
        <end position="201"/>
    </location>
</feature>
<dbReference type="GO" id="GO:0005637">
    <property type="term" value="C:nuclear inner membrane"/>
    <property type="evidence" value="ECO:0007669"/>
    <property type="project" value="UniProtKB-SubCell"/>
</dbReference>
<keyword evidence="2" id="KW-0597">Phosphoprotein</keyword>
<feature type="transmembrane region" description="Helical" evidence="8">
    <location>
        <begin position="527"/>
        <end position="551"/>
    </location>
</feature>
<evidence type="ECO:0000256" key="2">
    <source>
        <dbReference type="ARBA" id="ARBA00022553"/>
    </source>
</evidence>
<dbReference type="STRING" id="224129.A0A1W4WZ45"/>
<dbReference type="AlphaFoldDB" id="A0A1W4WZ45"/>
<feature type="compositionally biased region" description="Polar residues" evidence="7">
    <location>
        <begin position="123"/>
        <end position="136"/>
    </location>
</feature>
<dbReference type="GeneID" id="108739652"/>
<dbReference type="GO" id="GO:0031490">
    <property type="term" value="F:chromatin DNA binding"/>
    <property type="evidence" value="ECO:0007669"/>
    <property type="project" value="TreeGrafter"/>
</dbReference>
<evidence type="ECO:0000256" key="4">
    <source>
        <dbReference type="ARBA" id="ARBA00022989"/>
    </source>
</evidence>
<evidence type="ECO:0000256" key="8">
    <source>
        <dbReference type="SAM" id="Phobius"/>
    </source>
</evidence>
<dbReference type="OrthoDB" id="118234at2759"/>
<accession>A0A1W4WZ45</accession>
<dbReference type="Gene3D" id="1.10.10.1180">
    <property type="entry name" value="MAN1, winged-helix domain"/>
    <property type="match status" value="1"/>
</dbReference>
<feature type="compositionally biased region" description="Low complexity" evidence="7">
    <location>
        <begin position="208"/>
        <end position="229"/>
    </location>
</feature>
<evidence type="ECO:0000256" key="7">
    <source>
        <dbReference type="SAM" id="MobiDB-lite"/>
    </source>
</evidence>
<dbReference type="SMART" id="SM00540">
    <property type="entry name" value="LEM"/>
    <property type="match status" value="1"/>
</dbReference>
<dbReference type="SUPFAM" id="SSF63451">
    <property type="entry name" value="LEM domain"/>
    <property type="match status" value="1"/>
</dbReference>
<dbReference type="Pfam" id="PF03020">
    <property type="entry name" value="LEM"/>
    <property type="match status" value="1"/>
</dbReference>
<evidence type="ECO:0000256" key="6">
    <source>
        <dbReference type="ARBA" id="ARBA00023242"/>
    </source>
</evidence>
<name>A0A1W4WZ45_AGRPL</name>
<dbReference type="Proteomes" id="UP000192223">
    <property type="component" value="Unplaced"/>
</dbReference>
<protein>
    <submittedName>
        <fullName evidence="11">LEM protein 2</fullName>
    </submittedName>
</protein>
<gene>
    <name evidence="11" type="primary">LOC108739652</name>
</gene>
<dbReference type="Pfam" id="PF09402">
    <property type="entry name" value="MSC"/>
    <property type="match status" value="1"/>
</dbReference>
<feature type="domain" description="LEM" evidence="9">
    <location>
        <begin position="1"/>
        <end position="45"/>
    </location>
</feature>
<feature type="compositionally biased region" description="Acidic residues" evidence="7">
    <location>
        <begin position="142"/>
        <end position="156"/>
    </location>
</feature>
<dbReference type="GO" id="GO:0030514">
    <property type="term" value="P:negative regulation of BMP signaling pathway"/>
    <property type="evidence" value="ECO:0007669"/>
    <property type="project" value="TreeGrafter"/>
</dbReference>
<dbReference type="RefSeq" id="XP_018329156.1">
    <property type="nucleotide sequence ID" value="XM_018473654.2"/>
</dbReference>
<evidence type="ECO:0000313" key="10">
    <source>
        <dbReference type="Proteomes" id="UP000192223"/>
    </source>
</evidence>
<dbReference type="SUPFAM" id="SSF54928">
    <property type="entry name" value="RNA-binding domain, RBD"/>
    <property type="match status" value="1"/>
</dbReference>
<evidence type="ECO:0000256" key="5">
    <source>
        <dbReference type="ARBA" id="ARBA00023136"/>
    </source>
</evidence>
<dbReference type="FunCoup" id="A0A1W4WZ45">
    <property type="interactions" value="1513"/>
</dbReference>
<dbReference type="PANTHER" id="PTHR13428">
    <property type="entry name" value="INNER NUCLEAR MEMBRANE PROTEIN MAN1 LEM DOMAIN CONTAINING PROTEIN"/>
    <property type="match status" value="1"/>
</dbReference>
<organism evidence="10 11">
    <name type="scientific">Agrilus planipennis</name>
    <name type="common">Emerald ash borer</name>
    <name type="synonym">Agrilus marcopoli</name>
    <dbReference type="NCBI Taxonomy" id="224129"/>
    <lineage>
        <taxon>Eukaryota</taxon>
        <taxon>Metazoa</taxon>
        <taxon>Ecdysozoa</taxon>
        <taxon>Arthropoda</taxon>
        <taxon>Hexapoda</taxon>
        <taxon>Insecta</taxon>
        <taxon>Pterygota</taxon>
        <taxon>Neoptera</taxon>
        <taxon>Endopterygota</taxon>
        <taxon>Coleoptera</taxon>
        <taxon>Polyphaga</taxon>
        <taxon>Elateriformia</taxon>
        <taxon>Buprestoidea</taxon>
        <taxon>Buprestidae</taxon>
        <taxon>Agrilinae</taxon>
        <taxon>Agrilus</taxon>
    </lineage>
</organism>
<dbReference type="InterPro" id="IPR003887">
    <property type="entry name" value="LEM_dom"/>
</dbReference>
<dbReference type="InParanoid" id="A0A1W4WZ45"/>
<keyword evidence="6" id="KW-0539">Nucleus</keyword>
<keyword evidence="3 8" id="KW-0812">Transmembrane</keyword>
<dbReference type="Gene3D" id="3.30.70.330">
    <property type="match status" value="1"/>
</dbReference>
<dbReference type="InterPro" id="IPR018996">
    <property type="entry name" value="Man1/Src1-like_C"/>
</dbReference>
<feature type="region of interest" description="Disordered" evidence="7">
    <location>
        <begin position="52"/>
        <end position="229"/>
    </location>
</feature>
<evidence type="ECO:0000256" key="1">
    <source>
        <dbReference type="ARBA" id="ARBA00004473"/>
    </source>
</evidence>
<dbReference type="InterPro" id="IPR011015">
    <property type="entry name" value="LEM/LEM-like_dom_sf"/>
</dbReference>
<evidence type="ECO:0000313" key="11">
    <source>
        <dbReference type="RefSeq" id="XP_018329156.1"/>
    </source>
</evidence>
<dbReference type="FunFam" id="1.10.720.40:FF:000001">
    <property type="entry name" value="LEM domain containing 2, isoform CRA_a"/>
    <property type="match status" value="1"/>
</dbReference>
<dbReference type="PROSITE" id="PS50954">
    <property type="entry name" value="LEM"/>
    <property type="match status" value="1"/>
</dbReference>
<evidence type="ECO:0000259" key="9">
    <source>
        <dbReference type="PROSITE" id="PS50954"/>
    </source>
</evidence>
<comment type="subcellular location">
    <subcellularLocation>
        <location evidence="1">Nucleus inner membrane</location>
        <topology evidence="1">Multi-pass membrane protein</topology>
    </subcellularLocation>
</comment>
<feature type="transmembrane region" description="Helical" evidence="8">
    <location>
        <begin position="347"/>
        <end position="368"/>
    </location>
</feature>
<dbReference type="InterPro" id="IPR052277">
    <property type="entry name" value="INM_ESCRT-Associated"/>
</dbReference>
<dbReference type="PANTHER" id="PTHR13428:SF12">
    <property type="entry name" value="INNER NUCLEAR MEMBRANE PROTEIN MAN1"/>
    <property type="match status" value="1"/>
</dbReference>
<sequence length="776" mass="87233">MVDVDNLSDAELRTKLMEYGFPVMPITGTTRKVMVKKLKLLLENKDKINSEGRRSLARYSSDDDSESETKKNRRDRNRRITAPPTILTSSANRSNLRRSIRLNDSDVVESPRPESKPDAKLSKINTISSRKTTVTTSRDDFDTGSDTEPEVIDSEDNSYRHDTSRSFETRSDSPLKSTVPPPYGFLNRSSLSPPKATTTEIPISRDVPSSFVSSKPSPSRYSSYTSASSYSDDALERLNQIRSRLSLGSSAYDKPTATYTSSIDNNVDEPAETPFLSNFTKRLSQMSANSPKMTDYGFKSDIIKENDINGPGSYTRSYLARSGRYRDLGSRYQRQDSNMGNIVRNNMVSLAVVGVAFLFFVLIGVMYLGMRSDSSALDTAGYVIPYCVSNGQNSDKDENCILDNEVMAAITLMKKIKPELERLALKNRCSDPSVKPYLSEDDIINYVTDTQSTQGKRNISQEVNNLELLIFKNPEWGISIVEAAGVVTEANVLKSMKQVKIERALGNVGLAVLNPPLPWSCIISNKLFAIINTAVVVGGGFLLIYGLNFLYKSYKQYQQDQKDEVFAMVERIVEILQNHVEEEKENNFLVINHVRDMIVPISDRKLKQRTWEKAVKFINENESRIRTEIQVVQGEPYEVWRWLGNPNMSSTESPRNKSWQGQAFETEVGSMNSLPCSPTPCLKIRGILNTEAILAKCAIQCKILHCAVDNNAKCIYLKCASQNDAAVAYRNLHGWWYAGSLVTVKYVRLERYMQRFPDSPVYGPPFLRAPASTILT</sequence>
<dbReference type="GO" id="GO:0006998">
    <property type="term" value="P:nuclear envelope organization"/>
    <property type="evidence" value="ECO:0007669"/>
    <property type="project" value="TreeGrafter"/>
</dbReference>
<dbReference type="CDD" id="cd12934">
    <property type="entry name" value="LEM"/>
    <property type="match status" value="1"/>
</dbReference>
<dbReference type="CTD" id="37838"/>
<feature type="compositionally biased region" description="Basic and acidic residues" evidence="7">
    <location>
        <begin position="101"/>
        <end position="121"/>
    </location>
</feature>
<reference evidence="11" key="1">
    <citation type="submission" date="2025-08" db="UniProtKB">
        <authorList>
            <consortium name="RefSeq"/>
        </authorList>
    </citation>
    <scope>IDENTIFICATION</scope>
    <source>
        <tissue evidence="11">Entire body</tissue>
    </source>
</reference>
<dbReference type="InterPro" id="IPR035979">
    <property type="entry name" value="RBD_domain_sf"/>
</dbReference>
<keyword evidence="5 8" id="KW-0472">Membrane</keyword>
<dbReference type="InterPro" id="IPR012677">
    <property type="entry name" value="Nucleotide-bd_a/b_plait_sf"/>
</dbReference>
<dbReference type="Gene3D" id="1.10.720.40">
    <property type="match status" value="1"/>
</dbReference>
<proteinExistence type="predicted"/>
<dbReference type="InterPro" id="IPR041885">
    <property type="entry name" value="MAN1_winged_helix_dom"/>
</dbReference>
<keyword evidence="4 8" id="KW-1133">Transmembrane helix</keyword>